<evidence type="ECO:0000256" key="1">
    <source>
        <dbReference type="ARBA" id="ARBA00023118"/>
    </source>
</evidence>
<gene>
    <name evidence="2" type="primary">cas5b</name>
    <name evidence="2" type="ORF">O3P16_18185</name>
</gene>
<dbReference type="NCBIfam" id="TIGR02593">
    <property type="entry name" value="CRISPR_cas5"/>
    <property type="match status" value="1"/>
</dbReference>
<name>A0ABT4UPH2_9BACT</name>
<dbReference type="RefSeq" id="WP_407033076.1">
    <property type="nucleotide sequence ID" value="NZ_JAQGEF010000042.1"/>
</dbReference>
<dbReference type="Proteomes" id="UP001210231">
    <property type="component" value="Unassembled WGS sequence"/>
</dbReference>
<evidence type="ECO:0000313" key="3">
    <source>
        <dbReference type="Proteomes" id="UP001210231"/>
    </source>
</evidence>
<keyword evidence="3" id="KW-1185">Reference proteome</keyword>
<organism evidence="2 3">
    <name type="scientific">Polluticaenibacter yanchengensis</name>
    <dbReference type="NCBI Taxonomy" id="3014562"/>
    <lineage>
        <taxon>Bacteria</taxon>
        <taxon>Pseudomonadati</taxon>
        <taxon>Bacteroidota</taxon>
        <taxon>Chitinophagia</taxon>
        <taxon>Chitinophagales</taxon>
        <taxon>Chitinophagaceae</taxon>
        <taxon>Polluticaenibacter</taxon>
    </lineage>
</organism>
<dbReference type="EMBL" id="JAQGEF010000042">
    <property type="protein sequence ID" value="MDA3616746.1"/>
    <property type="molecule type" value="Genomic_DNA"/>
</dbReference>
<keyword evidence="1" id="KW-0051">Antiviral defense</keyword>
<dbReference type="Gene3D" id="3.30.70.2660">
    <property type="match status" value="1"/>
</dbReference>
<dbReference type="InterPro" id="IPR013422">
    <property type="entry name" value="CRISPR-assoc_prot_Cas5_N"/>
</dbReference>
<proteinExistence type="predicted"/>
<evidence type="ECO:0000313" key="2">
    <source>
        <dbReference type="EMBL" id="MDA3616746.1"/>
    </source>
</evidence>
<accession>A0ABT4UPH2</accession>
<protein>
    <submittedName>
        <fullName evidence="2">Type I-B CRISPR-associated protein Cas5b</fullName>
    </submittedName>
</protein>
<dbReference type="NCBIfam" id="TIGR02592">
    <property type="entry name" value="cas_Cas5h"/>
    <property type="match status" value="1"/>
</dbReference>
<comment type="caution">
    <text evidence="2">The sequence shown here is derived from an EMBL/GenBank/DDBJ whole genome shotgun (WGS) entry which is preliminary data.</text>
</comment>
<dbReference type="InterPro" id="IPR013421">
    <property type="entry name" value="CRISPR-assoc_prot_Cas5_HALMA"/>
</dbReference>
<reference evidence="2 3" key="1">
    <citation type="submission" date="2022-12" db="EMBL/GenBank/DDBJ databases">
        <title>Chitinophagaceae gen. sp. nov., a new member of the family Chitinophagaceae, isolated from soil in a chemical factory.</title>
        <authorList>
            <person name="Ke Z."/>
        </authorList>
    </citation>
    <scope>NUCLEOTIDE SEQUENCE [LARGE SCALE GENOMIC DNA]</scope>
    <source>
        <strain evidence="2 3">LY-5</strain>
    </source>
</reference>
<sequence>MKLISFDVQADFGFFRKPETNNTINLSYNIIHKPAILGFLGAVIGLAGYREKGKLPEYYEQLKDLKVGVEPLQHEKGNFSKTNIKYTNTVGYANKGTNFLTEELTLINPAYRIYLLLDENDNLQVKLLKALHKGESVFVPYFGKNEFTAWWKPSSFKEYAFSTKDIDANQSVKIATVFQKDIELKGQVEAPFPDFSLGGDINFEEMPFVYFERLPKQFDEELMQYELAEFAFSTYHIKNAQQLPNLYFIEELKAYAQLF</sequence>